<reference evidence="7" key="1">
    <citation type="submission" date="2016-10" db="EMBL/GenBank/DDBJ databases">
        <authorList>
            <person name="Varghese N."/>
        </authorList>
    </citation>
    <scope>NUCLEOTIDE SEQUENCE [LARGE SCALE GENOMIC DNA]</scope>
    <source>
        <strain evidence="7">DSM 17980</strain>
    </source>
</reference>
<evidence type="ECO:0000313" key="7">
    <source>
        <dbReference type="Proteomes" id="UP000183508"/>
    </source>
</evidence>
<dbReference type="Pfam" id="PF00376">
    <property type="entry name" value="MerR"/>
    <property type="match status" value="1"/>
</dbReference>
<evidence type="ECO:0000256" key="1">
    <source>
        <dbReference type="ARBA" id="ARBA00023015"/>
    </source>
</evidence>
<evidence type="ECO:0000256" key="4">
    <source>
        <dbReference type="SAM" id="Coils"/>
    </source>
</evidence>
<gene>
    <name evidence="6" type="ORF">SAMN05421543_11112</name>
</gene>
<dbReference type="Pfam" id="PF09278">
    <property type="entry name" value="MerR-DNA-bind"/>
    <property type="match status" value="1"/>
</dbReference>
<dbReference type="PROSITE" id="PS50937">
    <property type="entry name" value="HTH_MERR_2"/>
    <property type="match status" value="1"/>
</dbReference>
<sequence length="119" mass="14293">MFDVTPRTLRYYEEVGLLQPERRGAQRLYTDRDRVRIQLILRGRRIGFSLPEIAEMLELYDADPTEITQLRDVLRRGDRKLAEIDQQIRELQAIREELLELRDRLQRTLDEKLKGRDLS</sequence>
<dbReference type="InterPro" id="IPR009061">
    <property type="entry name" value="DNA-bd_dom_put_sf"/>
</dbReference>
<evidence type="ECO:0000256" key="3">
    <source>
        <dbReference type="ARBA" id="ARBA00023163"/>
    </source>
</evidence>
<dbReference type="STRING" id="392015.SAMN05421543_11112"/>
<dbReference type="SMART" id="SM00422">
    <property type="entry name" value="HTH_MERR"/>
    <property type="match status" value="1"/>
</dbReference>
<dbReference type="AlphaFoldDB" id="A0A1I7JNU3"/>
<dbReference type="Gene3D" id="1.10.1660.10">
    <property type="match status" value="1"/>
</dbReference>
<keyword evidence="2 6" id="KW-0238">DNA-binding</keyword>
<dbReference type="InterPro" id="IPR047057">
    <property type="entry name" value="MerR_fam"/>
</dbReference>
<dbReference type="eggNOG" id="COG0789">
    <property type="taxonomic scope" value="Bacteria"/>
</dbReference>
<dbReference type="GO" id="GO:0003677">
    <property type="term" value="F:DNA binding"/>
    <property type="evidence" value="ECO:0007669"/>
    <property type="project" value="UniProtKB-KW"/>
</dbReference>
<dbReference type="PANTHER" id="PTHR30204:SF58">
    <property type="entry name" value="HTH-TYPE TRANSCRIPTIONAL REGULATOR YFMP"/>
    <property type="match status" value="1"/>
</dbReference>
<dbReference type="PANTHER" id="PTHR30204">
    <property type="entry name" value="REDOX-CYCLING DRUG-SENSING TRANSCRIPTIONAL ACTIVATOR SOXR"/>
    <property type="match status" value="1"/>
</dbReference>
<keyword evidence="4" id="KW-0175">Coiled coil</keyword>
<keyword evidence="1" id="KW-0805">Transcription regulation</keyword>
<feature type="coiled-coil region" evidence="4">
    <location>
        <begin position="74"/>
        <end position="111"/>
    </location>
</feature>
<keyword evidence="7" id="KW-1185">Reference proteome</keyword>
<protein>
    <submittedName>
        <fullName evidence="6">DNA-binding transcriptional regulator, MerR family</fullName>
    </submittedName>
</protein>
<dbReference type="GO" id="GO:0003700">
    <property type="term" value="F:DNA-binding transcription factor activity"/>
    <property type="evidence" value="ECO:0007669"/>
    <property type="project" value="InterPro"/>
</dbReference>
<dbReference type="EMBL" id="FPBV01000011">
    <property type="protein sequence ID" value="SFU86833.1"/>
    <property type="molecule type" value="Genomic_DNA"/>
</dbReference>
<evidence type="ECO:0000313" key="6">
    <source>
        <dbReference type="EMBL" id="SFU86833.1"/>
    </source>
</evidence>
<keyword evidence="3" id="KW-0804">Transcription</keyword>
<evidence type="ECO:0000256" key="2">
    <source>
        <dbReference type="ARBA" id="ARBA00023125"/>
    </source>
</evidence>
<proteinExistence type="predicted"/>
<evidence type="ECO:0000259" key="5">
    <source>
        <dbReference type="PROSITE" id="PS50937"/>
    </source>
</evidence>
<dbReference type="InterPro" id="IPR000551">
    <property type="entry name" value="MerR-type_HTH_dom"/>
</dbReference>
<dbReference type="Proteomes" id="UP000183508">
    <property type="component" value="Unassembled WGS sequence"/>
</dbReference>
<feature type="domain" description="HTH merR-type" evidence="5">
    <location>
        <begin position="1"/>
        <end position="59"/>
    </location>
</feature>
<dbReference type="InterPro" id="IPR015358">
    <property type="entry name" value="Tscrpt_reg_MerR_DNA-bd"/>
</dbReference>
<dbReference type="SUPFAM" id="SSF46955">
    <property type="entry name" value="Putative DNA-binding domain"/>
    <property type="match status" value="1"/>
</dbReference>
<accession>A0A1I7JNU3</accession>
<organism evidence="6 7">
    <name type="scientific">Alicyclobacillus macrosporangiidus</name>
    <dbReference type="NCBI Taxonomy" id="392015"/>
    <lineage>
        <taxon>Bacteria</taxon>
        <taxon>Bacillati</taxon>
        <taxon>Bacillota</taxon>
        <taxon>Bacilli</taxon>
        <taxon>Bacillales</taxon>
        <taxon>Alicyclobacillaceae</taxon>
        <taxon>Alicyclobacillus</taxon>
    </lineage>
</organism>
<name>A0A1I7JNU3_9BACL</name>